<dbReference type="EMBL" id="JAUCBP010000002">
    <property type="protein sequence ID" value="MDM7859677.1"/>
    <property type="molecule type" value="Genomic_DNA"/>
</dbReference>
<feature type="domain" description="DUF6471" evidence="1">
    <location>
        <begin position="9"/>
        <end position="73"/>
    </location>
</feature>
<evidence type="ECO:0000313" key="3">
    <source>
        <dbReference type="Proteomes" id="UP001234343"/>
    </source>
</evidence>
<dbReference type="Pfam" id="PF20075">
    <property type="entry name" value="DUF6471"/>
    <property type="match status" value="1"/>
</dbReference>
<reference evidence="2 3" key="1">
    <citation type="submission" date="2023-06" db="EMBL/GenBank/DDBJ databases">
        <title>Alteromonas sp. ASW11-36 isolated from intertidal sand.</title>
        <authorList>
            <person name="Li Y."/>
        </authorList>
    </citation>
    <scope>NUCLEOTIDE SEQUENCE [LARGE SCALE GENOMIC DNA]</scope>
    <source>
        <strain evidence="2 3">ASW11-36</strain>
    </source>
</reference>
<keyword evidence="3" id="KW-1185">Reference proteome</keyword>
<proteinExistence type="predicted"/>
<evidence type="ECO:0000313" key="2">
    <source>
        <dbReference type="EMBL" id="MDM7859677.1"/>
    </source>
</evidence>
<name>A0ABT7SU05_9ALTE</name>
<sequence length="88" mass="10013">MGGNSTLQWRTVVQRLIKTEMSRRDVRYQELSERLAAVGTQQSADNLRNKVNKGILGADLLLQILSVLQVKNVNMQELEDIFTDIQGR</sequence>
<accession>A0ABT7SU05</accession>
<protein>
    <submittedName>
        <fullName evidence="2">DUF6471 domain-containing protein</fullName>
    </submittedName>
</protein>
<dbReference type="InterPro" id="IPR045526">
    <property type="entry name" value="DUF6471"/>
</dbReference>
<dbReference type="Proteomes" id="UP001234343">
    <property type="component" value="Unassembled WGS sequence"/>
</dbReference>
<comment type="caution">
    <text evidence="2">The sequence shown here is derived from an EMBL/GenBank/DDBJ whole genome shotgun (WGS) entry which is preliminary data.</text>
</comment>
<organism evidence="2 3">
    <name type="scientific">Alteromonas arenosi</name>
    <dbReference type="NCBI Taxonomy" id="3055817"/>
    <lineage>
        <taxon>Bacteria</taxon>
        <taxon>Pseudomonadati</taxon>
        <taxon>Pseudomonadota</taxon>
        <taxon>Gammaproteobacteria</taxon>
        <taxon>Alteromonadales</taxon>
        <taxon>Alteromonadaceae</taxon>
        <taxon>Alteromonas/Salinimonas group</taxon>
        <taxon>Alteromonas</taxon>
    </lineage>
</organism>
<dbReference type="RefSeq" id="WP_289363761.1">
    <property type="nucleotide sequence ID" value="NZ_JAUCBP010000002.1"/>
</dbReference>
<evidence type="ECO:0000259" key="1">
    <source>
        <dbReference type="Pfam" id="PF20075"/>
    </source>
</evidence>
<gene>
    <name evidence="2" type="ORF">QTP81_03520</name>
</gene>